<dbReference type="AlphaFoldDB" id="A0A1G2UUY3"/>
<evidence type="ECO:0000256" key="1">
    <source>
        <dbReference type="ARBA" id="ARBA00022517"/>
    </source>
</evidence>
<gene>
    <name evidence="2" type="ORF">A3G99_01110</name>
</gene>
<evidence type="ECO:0008006" key="4">
    <source>
        <dbReference type="Google" id="ProtNLM"/>
    </source>
</evidence>
<evidence type="ECO:0000313" key="2">
    <source>
        <dbReference type="EMBL" id="OHB13210.1"/>
    </source>
</evidence>
<dbReference type="InterPro" id="IPR000238">
    <property type="entry name" value="RbfA"/>
</dbReference>
<dbReference type="InterPro" id="IPR015946">
    <property type="entry name" value="KH_dom-like_a/b"/>
</dbReference>
<name>A0A1G2UUY3_9BACT</name>
<dbReference type="SUPFAM" id="SSF89919">
    <property type="entry name" value="Ribosome-binding factor A, RbfA"/>
    <property type="match status" value="1"/>
</dbReference>
<dbReference type="EMBL" id="MHWT01000001">
    <property type="protein sequence ID" value="OHB13210.1"/>
    <property type="molecule type" value="Genomic_DNA"/>
</dbReference>
<dbReference type="Proteomes" id="UP000176558">
    <property type="component" value="Unassembled WGS sequence"/>
</dbReference>
<proteinExistence type="predicted"/>
<accession>A0A1G2UUY3</accession>
<dbReference type="Gene3D" id="3.30.300.20">
    <property type="match status" value="1"/>
</dbReference>
<reference evidence="2 3" key="1">
    <citation type="journal article" date="2016" name="Nat. Commun.">
        <title>Thousands of microbial genomes shed light on interconnected biogeochemical processes in an aquifer system.</title>
        <authorList>
            <person name="Anantharaman K."/>
            <person name="Brown C.T."/>
            <person name="Hug L.A."/>
            <person name="Sharon I."/>
            <person name="Castelle C.J."/>
            <person name="Probst A.J."/>
            <person name="Thomas B.C."/>
            <person name="Singh A."/>
            <person name="Wilkins M.J."/>
            <person name="Karaoz U."/>
            <person name="Brodie E.L."/>
            <person name="Williams K.H."/>
            <person name="Hubbard S.S."/>
            <person name="Banfield J.F."/>
        </authorList>
    </citation>
    <scope>NUCLEOTIDE SEQUENCE [LARGE SCALE GENOMIC DNA]</scope>
</reference>
<organism evidence="2 3">
    <name type="scientific">Candidatus Zambryskibacteria bacterium RIFCSPLOWO2_12_FULL_39_23</name>
    <dbReference type="NCBI Taxonomy" id="1802776"/>
    <lineage>
        <taxon>Bacteria</taxon>
        <taxon>Candidatus Zambryskiibacteriota</taxon>
    </lineage>
</organism>
<dbReference type="Pfam" id="PF02033">
    <property type="entry name" value="RBFA"/>
    <property type="match status" value="1"/>
</dbReference>
<sequence>MSTRDERIKEILHDLGARFLSLNSNKSSLLTVTNVELTKDEKRATIFFTVFPENFEKTALEFAKRKRSEFKEFIKEESKLGRIPFLDFAIDSGEKNRQRIDSLLNQ</sequence>
<comment type="caution">
    <text evidence="2">The sequence shown here is derived from an EMBL/GenBank/DDBJ whole genome shotgun (WGS) entry which is preliminary data.</text>
</comment>
<protein>
    <recommendedName>
        <fullName evidence="4">Ribosome-binding factor A</fullName>
    </recommendedName>
</protein>
<dbReference type="InterPro" id="IPR023799">
    <property type="entry name" value="RbfA_dom_sf"/>
</dbReference>
<keyword evidence="1" id="KW-0690">Ribosome biogenesis</keyword>
<dbReference type="GO" id="GO:0006364">
    <property type="term" value="P:rRNA processing"/>
    <property type="evidence" value="ECO:0007669"/>
    <property type="project" value="InterPro"/>
</dbReference>
<evidence type="ECO:0000313" key="3">
    <source>
        <dbReference type="Proteomes" id="UP000176558"/>
    </source>
</evidence>